<dbReference type="CDD" id="cd03015">
    <property type="entry name" value="PRX_Typ2cys"/>
    <property type="match status" value="1"/>
</dbReference>
<keyword evidence="5 9" id="KW-0560">Oxidoreductase</keyword>
<dbReference type="InterPro" id="IPR019479">
    <property type="entry name" value="Peroxiredoxin_C"/>
</dbReference>
<dbReference type="EC" id="1.11.1.24" evidence="2"/>
<dbReference type="AlphaFoldDB" id="E0VUL8"/>
<dbReference type="HOGENOM" id="CLU_042529_21_1_1"/>
<dbReference type="FunCoup" id="E0VUL8">
    <property type="interactions" value="891"/>
</dbReference>
<dbReference type="PIRSF" id="PIRSF000239">
    <property type="entry name" value="AHPC"/>
    <property type="match status" value="1"/>
</dbReference>
<dbReference type="GO" id="GO:0008379">
    <property type="term" value="F:thioredoxin peroxidase activity"/>
    <property type="evidence" value="ECO:0007669"/>
    <property type="project" value="TreeGrafter"/>
</dbReference>
<comment type="similarity">
    <text evidence="1">Belongs to the peroxiredoxin family. AhpC/Prx1 subfamily.</text>
</comment>
<evidence type="ECO:0000256" key="9">
    <source>
        <dbReference type="PIRNR" id="PIRNR000239"/>
    </source>
</evidence>
<evidence type="ECO:0000256" key="4">
    <source>
        <dbReference type="ARBA" id="ARBA00022862"/>
    </source>
</evidence>
<dbReference type="GO" id="GO:0042744">
    <property type="term" value="P:hydrogen peroxide catabolic process"/>
    <property type="evidence" value="ECO:0007669"/>
    <property type="project" value="TreeGrafter"/>
</dbReference>
<organism>
    <name type="scientific">Pediculus humanus subsp. corporis</name>
    <name type="common">Body louse</name>
    <dbReference type="NCBI Taxonomy" id="121224"/>
    <lineage>
        <taxon>Eukaryota</taxon>
        <taxon>Metazoa</taxon>
        <taxon>Ecdysozoa</taxon>
        <taxon>Arthropoda</taxon>
        <taxon>Hexapoda</taxon>
        <taxon>Insecta</taxon>
        <taxon>Pterygota</taxon>
        <taxon>Neoptera</taxon>
        <taxon>Paraneoptera</taxon>
        <taxon>Psocodea</taxon>
        <taxon>Troctomorpha</taxon>
        <taxon>Phthiraptera</taxon>
        <taxon>Anoplura</taxon>
        <taxon>Pediculidae</taxon>
        <taxon>Pediculus</taxon>
    </lineage>
</organism>
<dbReference type="GO" id="GO:0006979">
    <property type="term" value="P:response to oxidative stress"/>
    <property type="evidence" value="ECO:0007669"/>
    <property type="project" value="TreeGrafter"/>
</dbReference>
<gene>
    <name evidence="13" type="primary">8230351</name>
    <name evidence="12" type="ORF">Phum_PHUM452340</name>
</gene>
<evidence type="ECO:0000256" key="7">
    <source>
        <dbReference type="ARBA" id="ARBA00023284"/>
    </source>
</evidence>
<dbReference type="GO" id="GO:0005829">
    <property type="term" value="C:cytosol"/>
    <property type="evidence" value="ECO:0007669"/>
    <property type="project" value="TreeGrafter"/>
</dbReference>
<reference evidence="12" key="1">
    <citation type="submission" date="2007-04" db="EMBL/GenBank/DDBJ databases">
        <title>Annotation of Pediculus humanus corporis strain USDA.</title>
        <authorList>
            <person name="Kirkness E."/>
            <person name="Hannick L."/>
            <person name="Hass B."/>
            <person name="Bruggner R."/>
            <person name="Lawson D."/>
            <person name="Bidwell S."/>
            <person name="Joardar V."/>
            <person name="Caler E."/>
            <person name="Walenz B."/>
            <person name="Inman J."/>
            <person name="Schobel S."/>
            <person name="Galinsky K."/>
            <person name="Amedeo P."/>
            <person name="Strausberg R."/>
        </authorList>
    </citation>
    <scope>NUCLEOTIDE SEQUENCE</scope>
    <source>
        <strain evidence="12">USDA</strain>
    </source>
</reference>
<dbReference type="EMBL" id="DS235787">
    <property type="protein sequence ID" value="EEB17074.1"/>
    <property type="molecule type" value="Genomic_DNA"/>
</dbReference>
<evidence type="ECO:0000313" key="12">
    <source>
        <dbReference type="EMBL" id="EEB17074.1"/>
    </source>
</evidence>
<dbReference type="OMA" id="QHLYGDD"/>
<keyword evidence="6" id="KW-1015">Disulfide bond</keyword>
<dbReference type="InterPro" id="IPR024706">
    <property type="entry name" value="Peroxiredoxin_AhpC-typ"/>
</dbReference>
<dbReference type="SUPFAM" id="SSF52833">
    <property type="entry name" value="Thioredoxin-like"/>
    <property type="match status" value="1"/>
</dbReference>
<dbReference type="VEuPathDB" id="VectorBase:PHUM452340"/>
<dbReference type="Gene3D" id="3.40.30.10">
    <property type="entry name" value="Glutaredoxin"/>
    <property type="match status" value="1"/>
</dbReference>
<evidence type="ECO:0000256" key="6">
    <source>
        <dbReference type="ARBA" id="ARBA00023157"/>
    </source>
</evidence>
<comment type="function">
    <text evidence="9">Thiol-specific peroxidase that catalyzes the reduction of hydrogen peroxide and organic hydroperoxides to water and alcohols, respectively.</text>
</comment>
<name>E0VUL8_PEDHC</name>
<dbReference type="GO" id="GO:0008340">
    <property type="term" value="P:determination of adult lifespan"/>
    <property type="evidence" value="ECO:0007669"/>
    <property type="project" value="UniProtKB-ARBA"/>
</dbReference>
<accession>E0VUL8</accession>
<evidence type="ECO:0000313" key="14">
    <source>
        <dbReference type="Proteomes" id="UP000009046"/>
    </source>
</evidence>
<dbReference type="PANTHER" id="PTHR10681">
    <property type="entry name" value="THIOREDOXIN PEROXIDASE"/>
    <property type="match status" value="1"/>
</dbReference>
<dbReference type="OrthoDB" id="185659at2759"/>
<keyword evidence="14" id="KW-1185">Reference proteome</keyword>
<sequence>MNAFASKVNGGLTSKYKFIRSINTNGQQLMAPRVQDPAPHFEGTAVYNMDFKEIKLSDYKGKYVIFYFYPLDFTFVCPTEIIAFSEKYEEFQKINADVIGCSTDSHFSHLAWQNVSKKDGGIGSIKYPLLSDFTKTIAKSYGVLIESSGIALRGLFIIDDKGIIRHTSVNDLPVGRSVDEVLRLVKAFQFNDKHGEVCPANWQPDTDTIKPTVKDSKEFFDKTYEK</sequence>
<dbReference type="GO" id="GO:0033554">
    <property type="term" value="P:cellular response to stress"/>
    <property type="evidence" value="ECO:0007669"/>
    <property type="project" value="TreeGrafter"/>
</dbReference>
<dbReference type="FunFam" id="3.40.30.10:FF:000003">
    <property type="entry name" value="Peroxiredoxin 1"/>
    <property type="match status" value="1"/>
</dbReference>
<proteinExistence type="inferred from homology"/>
<dbReference type="InterPro" id="IPR036249">
    <property type="entry name" value="Thioredoxin-like_sf"/>
</dbReference>
<dbReference type="CTD" id="8230351"/>
<dbReference type="InterPro" id="IPR000866">
    <property type="entry name" value="AhpC/TSA"/>
</dbReference>
<protein>
    <recommendedName>
        <fullName evidence="2">thioredoxin-dependent peroxiredoxin</fullName>
        <ecNumber evidence="2">1.11.1.24</ecNumber>
    </recommendedName>
</protein>
<feature type="domain" description="Thioredoxin" evidence="11">
    <location>
        <begin position="32"/>
        <end position="190"/>
    </location>
</feature>
<dbReference type="InParanoid" id="E0VUL8"/>
<dbReference type="Pfam" id="PF00578">
    <property type="entry name" value="AhpC-TSA"/>
    <property type="match status" value="1"/>
</dbReference>
<reference evidence="13" key="3">
    <citation type="submission" date="2021-02" db="UniProtKB">
        <authorList>
            <consortium name="EnsemblMetazoa"/>
        </authorList>
    </citation>
    <scope>IDENTIFICATION</scope>
    <source>
        <strain evidence="13">USDA</strain>
    </source>
</reference>
<evidence type="ECO:0000259" key="11">
    <source>
        <dbReference type="PROSITE" id="PS51352"/>
    </source>
</evidence>
<dbReference type="InterPro" id="IPR050217">
    <property type="entry name" value="Peroxiredoxin"/>
</dbReference>
<dbReference type="Proteomes" id="UP000009046">
    <property type="component" value="Unassembled WGS sequence"/>
</dbReference>
<evidence type="ECO:0000256" key="2">
    <source>
        <dbReference type="ARBA" id="ARBA00013017"/>
    </source>
</evidence>
<dbReference type="GO" id="GO:0045454">
    <property type="term" value="P:cell redox homeostasis"/>
    <property type="evidence" value="ECO:0007669"/>
    <property type="project" value="TreeGrafter"/>
</dbReference>
<dbReference type="Pfam" id="PF10417">
    <property type="entry name" value="1-cysPrx_C"/>
    <property type="match status" value="1"/>
</dbReference>
<dbReference type="KEGG" id="phu:Phum_PHUM452340"/>
<evidence type="ECO:0000256" key="8">
    <source>
        <dbReference type="ARBA" id="ARBA00049091"/>
    </source>
</evidence>
<dbReference type="EMBL" id="AAZO01005507">
    <property type="status" value="NOT_ANNOTATED_CDS"/>
    <property type="molecule type" value="Genomic_DNA"/>
</dbReference>
<dbReference type="STRING" id="121224.E0VUL8"/>
<reference evidence="12" key="2">
    <citation type="submission" date="2007-04" db="EMBL/GenBank/DDBJ databases">
        <title>The genome of the human body louse.</title>
        <authorList>
            <consortium name="The Human Body Louse Genome Consortium"/>
            <person name="Kirkness E."/>
            <person name="Walenz B."/>
            <person name="Hass B."/>
            <person name="Bruggner R."/>
            <person name="Strausberg R."/>
        </authorList>
    </citation>
    <scope>NUCLEOTIDE SEQUENCE</scope>
    <source>
        <strain evidence="12">USDA</strain>
    </source>
</reference>
<evidence type="ECO:0000256" key="5">
    <source>
        <dbReference type="ARBA" id="ARBA00023002"/>
    </source>
</evidence>
<dbReference type="PANTHER" id="PTHR10681:SF128">
    <property type="entry name" value="THIOREDOXIN-DEPENDENT PEROXIDE REDUCTASE, MITOCHONDRIAL"/>
    <property type="match status" value="1"/>
</dbReference>
<dbReference type="RefSeq" id="XP_002429812.1">
    <property type="nucleotide sequence ID" value="XM_002429767.1"/>
</dbReference>
<dbReference type="eggNOG" id="KOG0852">
    <property type="taxonomic scope" value="Eukaryota"/>
</dbReference>
<dbReference type="EnsemblMetazoa" id="PHUM452340-RA">
    <property type="protein sequence ID" value="PHUM452340-PA"/>
    <property type="gene ID" value="PHUM452340"/>
</dbReference>
<keyword evidence="7 9" id="KW-0676">Redox-active center</keyword>
<keyword evidence="3 9" id="KW-0575">Peroxidase</keyword>
<dbReference type="InterPro" id="IPR013766">
    <property type="entry name" value="Thioredoxin_domain"/>
</dbReference>
<evidence type="ECO:0000313" key="13">
    <source>
        <dbReference type="EnsemblMetazoa" id="PHUM452340-PA"/>
    </source>
</evidence>
<dbReference type="PROSITE" id="PS51352">
    <property type="entry name" value="THIOREDOXIN_2"/>
    <property type="match status" value="1"/>
</dbReference>
<evidence type="ECO:0000256" key="3">
    <source>
        <dbReference type="ARBA" id="ARBA00022559"/>
    </source>
</evidence>
<feature type="active site" description="Cysteine sulfenic acid (-SOH) intermediate; for peroxidase activity" evidence="10">
    <location>
        <position position="77"/>
    </location>
</feature>
<evidence type="ECO:0000256" key="1">
    <source>
        <dbReference type="ARBA" id="ARBA00009796"/>
    </source>
</evidence>
<dbReference type="GeneID" id="8230351"/>
<comment type="catalytic activity">
    <reaction evidence="8">
        <text>a hydroperoxide + [thioredoxin]-dithiol = an alcohol + [thioredoxin]-disulfide + H2O</text>
        <dbReference type="Rhea" id="RHEA:62620"/>
        <dbReference type="Rhea" id="RHEA-COMP:10698"/>
        <dbReference type="Rhea" id="RHEA-COMP:10700"/>
        <dbReference type="ChEBI" id="CHEBI:15377"/>
        <dbReference type="ChEBI" id="CHEBI:29950"/>
        <dbReference type="ChEBI" id="CHEBI:30879"/>
        <dbReference type="ChEBI" id="CHEBI:35924"/>
        <dbReference type="ChEBI" id="CHEBI:50058"/>
        <dbReference type="EC" id="1.11.1.24"/>
    </reaction>
</comment>
<evidence type="ECO:0000256" key="10">
    <source>
        <dbReference type="PIRSR" id="PIRSR000239-1"/>
    </source>
</evidence>
<keyword evidence="4 9" id="KW-0049">Antioxidant</keyword>